<evidence type="ECO:0000256" key="11">
    <source>
        <dbReference type="ARBA" id="ARBA00048179"/>
    </source>
</evidence>
<dbReference type="Proteomes" id="UP000279275">
    <property type="component" value="Unassembled WGS sequence"/>
</dbReference>
<comment type="similarity">
    <text evidence="3">Belongs to the NMT1/THI5 family.</text>
</comment>
<keyword evidence="9" id="KW-0408">Iron</keyword>
<reference evidence="13 14" key="1">
    <citation type="submission" date="2018-10" db="EMBL/GenBank/DDBJ databases">
        <title>Isolation from cow dung.</title>
        <authorList>
            <person name="Ling L."/>
        </authorList>
    </citation>
    <scope>NUCLEOTIDE SEQUENCE [LARGE SCALE GENOMIC DNA]</scope>
    <source>
        <strain evidence="13 14">NEAU-LL90</strain>
    </source>
</reference>
<dbReference type="InterPro" id="IPR027939">
    <property type="entry name" value="NMT1/THI5"/>
</dbReference>
<organism evidence="13 14">
    <name type="scientific">Nocardia stercoris</name>
    <dbReference type="NCBI Taxonomy" id="2483361"/>
    <lineage>
        <taxon>Bacteria</taxon>
        <taxon>Bacillati</taxon>
        <taxon>Actinomycetota</taxon>
        <taxon>Actinomycetes</taxon>
        <taxon>Mycobacteriales</taxon>
        <taxon>Nocardiaceae</taxon>
        <taxon>Nocardia</taxon>
    </lineage>
</organism>
<sequence length="365" mass="38641">MNHLMSANRSTSFDRRSFLRYTAVAGAAAGAAGLVAACGSGGSGGGNNGSTPDGSKFGTVGIQLSWLKNIEFAGEYFADSKGYYRDAGFGHVNLIAGGAASTSVEAGLDTGKIWLGMSAPQTTAPAVLKGLPAKIVATTYQKNPFAIVSSAAKPINSPQDMKGRKIGVQDTNQLIFKALLAANGMKPSDVQIVPAQYDPTPLANGEVDGWASYVTNEPITLAAKGFRTANFLFADFGLPLLAETLTVRQQTIDNERDKLKAFLAAEIKGWKDAYADPAEGARLAVEVYGKDQRLELAEQTQEAVAQNDLLVSADTKANGFLSVTDDLIAQNIEALAKADIKISADKLFDLSVLREVYQEHPELKS</sequence>
<comment type="pathway">
    <text evidence="2">Cofactor biosynthesis; thiamine diphosphate biosynthesis.</text>
</comment>
<dbReference type="EMBL" id="RFFH01000008">
    <property type="protein sequence ID" value="RMI30817.1"/>
    <property type="molecule type" value="Genomic_DNA"/>
</dbReference>
<evidence type="ECO:0000256" key="4">
    <source>
        <dbReference type="ARBA" id="ARBA00011738"/>
    </source>
</evidence>
<comment type="catalytic activity">
    <reaction evidence="11">
        <text>N(6)-(pyridoxal phosphate)-L-lysyl-[4-amino-5-hydroxymethyl-2-methylpyrimidine phosphate synthase] + L-histidyl-[4-amino-5-hydroxymethyl-2-methylpyrimidine phosphate synthase] + 2 Fe(3+) + 4 H2O = L-lysyl-[4-amino-5-hydroxymethyl-2-methylpyrimidine phosphate synthase] + (2S)-2-amino-5-hydroxy-4-oxopentanoyl-[4-amino-5-hydroxymethyl-2-methylpyrimidine phosphate synthase] + 4-amino-2-methyl-5-(phosphooxymethyl)pyrimidine + 3-oxopropanoate + 2 Fe(2+) + 2 H(+)</text>
        <dbReference type="Rhea" id="RHEA:65756"/>
        <dbReference type="Rhea" id="RHEA-COMP:16892"/>
        <dbReference type="Rhea" id="RHEA-COMP:16893"/>
        <dbReference type="Rhea" id="RHEA-COMP:16894"/>
        <dbReference type="Rhea" id="RHEA-COMP:16895"/>
        <dbReference type="ChEBI" id="CHEBI:15377"/>
        <dbReference type="ChEBI" id="CHEBI:15378"/>
        <dbReference type="ChEBI" id="CHEBI:29033"/>
        <dbReference type="ChEBI" id="CHEBI:29034"/>
        <dbReference type="ChEBI" id="CHEBI:29969"/>
        <dbReference type="ChEBI" id="CHEBI:29979"/>
        <dbReference type="ChEBI" id="CHEBI:33190"/>
        <dbReference type="ChEBI" id="CHEBI:58354"/>
        <dbReference type="ChEBI" id="CHEBI:143915"/>
        <dbReference type="ChEBI" id="CHEBI:157692"/>
    </reaction>
    <physiologicalReaction direction="left-to-right" evidence="11">
        <dbReference type="Rhea" id="RHEA:65757"/>
    </physiologicalReaction>
</comment>
<evidence type="ECO:0000256" key="1">
    <source>
        <dbReference type="ARBA" id="ARBA00003469"/>
    </source>
</evidence>
<evidence type="ECO:0000256" key="7">
    <source>
        <dbReference type="ARBA" id="ARBA00022898"/>
    </source>
</evidence>
<comment type="caution">
    <text evidence="13">The sequence shown here is derived from an EMBL/GenBank/DDBJ whole genome shotgun (WGS) entry which is preliminary data.</text>
</comment>
<dbReference type="InterPro" id="IPR015168">
    <property type="entry name" value="SsuA/THI5"/>
</dbReference>
<evidence type="ECO:0000256" key="2">
    <source>
        <dbReference type="ARBA" id="ARBA00004948"/>
    </source>
</evidence>
<keyword evidence="6" id="KW-0479">Metal-binding</keyword>
<evidence type="ECO:0000259" key="12">
    <source>
        <dbReference type="Pfam" id="PF09084"/>
    </source>
</evidence>
<comment type="function">
    <text evidence="1">Responsible for the formation of the pyrimidine heterocycle in the thiamine biosynthesis pathway. Catalyzes the formation of hydroxymethylpyrimidine phosphate (HMP-P) from histidine and pyridoxal phosphate (PLP). The protein uses PLP and the active site histidine to form HMP-P, generating an inactive enzyme. The enzyme can only undergo a single turnover, which suggests it is a suicide enzyme.</text>
</comment>
<accession>A0A3M2KZA4</accession>
<evidence type="ECO:0000256" key="5">
    <source>
        <dbReference type="ARBA" id="ARBA00022679"/>
    </source>
</evidence>
<evidence type="ECO:0000256" key="10">
    <source>
        <dbReference type="ARBA" id="ARBA00033171"/>
    </source>
</evidence>
<dbReference type="Gene3D" id="3.40.190.10">
    <property type="entry name" value="Periplasmic binding protein-like II"/>
    <property type="match status" value="2"/>
</dbReference>
<dbReference type="Pfam" id="PF09084">
    <property type="entry name" value="NMT1"/>
    <property type="match status" value="1"/>
</dbReference>
<dbReference type="GO" id="GO:0009228">
    <property type="term" value="P:thiamine biosynthetic process"/>
    <property type="evidence" value="ECO:0007669"/>
    <property type="project" value="UniProtKB-KW"/>
</dbReference>
<evidence type="ECO:0000313" key="14">
    <source>
        <dbReference type="Proteomes" id="UP000279275"/>
    </source>
</evidence>
<keyword evidence="8" id="KW-0784">Thiamine biosynthesis</keyword>
<comment type="subunit">
    <text evidence="4">Homodimer.</text>
</comment>
<dbReference type="PANTHER" id="PTHR31528">
    <property type="entry name" value="4-AMINO-5-HYDROXYMETHYL-2-METHYLPYRIMIDINE PHOSPHATE SYNTHASE THI11-RELATED"/>
    <property type="match status" value="1"/>
</dbReference>
<dbReference type="PROSITE" id="PS51318">
    <property type="entry name" value="TAT"/>
    <property type="match status" value="1"/>
</dbReference>
<keyword evidence="5" id="KW-0808">Transferase</keyword>
<evidence type="ECO:0000256" key="8">
    <source>
        <dbReference type="ARBA" id="ARBA00022977"/>
    </source>
</evidence>
<evidence type="ECO:0000313" key="13">
    <source>
        <dbReference type="EMBL" id="RMI30817.1"/>
    </source>
</evidence>
<dbReference type="GO" id="GO:0016740">
    <property type="term" value="F:transferase activity"/>
    <property type="evidence" value="ECO:0007669"/>
    <property type="project" value="UniProtKB-KW"/>
</dbReference>
<proteinExistence type="inferred from homology"/>
<evidence type="ECO:0000256" key="3">
    <source>
        <dbReference type="ARBA" id="ARBA00009406"/>
    </source>
</evidence>
<keyword evidence="7" id="KW-0663">Pyridoxal phosphate</keyword>
<gene>
    <name evidence="13" type="ORF">EBN03_19335</name>
</gene>
<dbReference type="SUPFAM" id="SSF53850">
    <property type="entry name" value="Periplasmic binding protein-like II"/>
    <property type="match status" value="1"/>
</dbReference>
<keyword evidence="14" id="KW-1185">Reference proteome</keyword>
<dbReference type="GO" id="GO:0046872">
    <property type="term" value="F:metal ion binding"/>
    <property type="evidence" value="ECO:0007669"/>
    <property type="project" value="UniProtKB-KW"/>
</dbReference>
<dbReference type="OrthoDB" id="174578at2"/>
<evidence type="ECO:0000256" key="9">
    <source>
        <dbReference type="ARBA" id="ARBA00023004"/>
    </source>
</evidence>
<name>A0A3M2KZA4_9NOCA</name>
<dbReference type="InterPro" id="IPR006311">
    <property type="entry name" value="TAT_signal"/>
</dbReference>
<evidence type="ECO:0000256" key="6">
    <source>
        <dbReference type="ARBA" id="ARBA00022723"/>
    </source>
</evidence>
<dbReference type="AlphaFoldDB" id="A0A3M2KZA4"/>
<feature type="domain" description="SsuA/THI5-like" evidence="12">
    <location>
        <begin position="69"/>
        <end position="279"/>
    </location>
</feature>
<protein>
    <recommendedName>
        <fullName evidence="10">Thiamine pyrimidine synthase</fullName>
    </recommendedName>
</protein>
<dbReference type="PANTHER" id="PTHR31528:SF1">
    <property type="entry name" value="4-AMINO-5-HYDROXYMETHYL-2-METHYLPYRIMIDINE PHOSPHATE SYNTHASE THI11-RELATED"/>
    <property type="match status" value="1"/>
</dbReference>